<dbReference type="STRING" id="570277.EZMO1_1263"/>
<dbReference type="PATRIC" id="fig|570277.3.peg.1381"/>
<proteinExistence type="predicted"/>
<dbReference type="InterPro" id="IPR021732">
    <property type="entry name" value="DUF3301"/>
</dbReference>
<protein>
    <recommendedName>
        <fullName evidence="3">DUF3301 domain-containing protein</fullName>
    </recommendedName>
</protein>
<evidence type="ECO:0000313" key="1">
    <source>
        <dbReference type="EMBL" id="AMO55456.1"/>
    </source>
</evidence>
<dbReference type="Pfam" id="PF11743">
    <property type="entry name" value="DUF3301"/>
    <property type="match status" value="1"/>
</dbReference>
<gene>
    <name evidence="1" type="ORF">EZMO1_1263</name>
</gene>
<evidence type="ECO:0000313" key="2">
    <source>
        <dbReference type="Proteomes" id="UP000071065"/>
    </source>
</evidence>
<dbReference type="KEGG" id="emp:EZMO1_1263"/>
<dbReference type="EMBL" id="CP013251">
    <property type="protein sequence ID" value="AMO55456.1"/>
    <property type="molecule type" value="Genomic_DNA"/>
</dbReference>
<dbReference type="Proteomes" id="UP000071065">
    <property type="component" value="Chromosome"/>
</dbReference>
<evidence type="ECO:0008006" key="3">
    <source>
        <dbReference type="Google" id="ProtNLM"/>
    </source>
</evidence>
<dbReference type="RefSeq" id="WP_051789741.1">
    <property type="nucleotide sequence ID" value="NZ_CP013251.1"/>
</dbReference>
<dbReference type="AlphaFoldDB" id="A0A142B9N0"/>
<name>A0A142B9N0_9GAMM</name>
<organism evidence="1 2">
    <name type="scientific">Endozoicomonas montiporae CL-33</name>
    <dbReference type="NCBI Taxonomy" id="570277"/>
    <lineage>
        <taxon>Bacteria</taxon>
        <taxon>Pseudomonadati</taxon>
        <taxon>Pseudomonadota</taxon>
        <taxon>Gammaproteobacteria</taxon>
        <taxon>Oceanospirillales</taxon>
        <taxon>Endozoicomonadaceae</taxon>
        <taxon>Endozoicomonas</taxon>
    </lineage>
</organism>
<accession>A0A142B9N0</accession>
<dbReference type="OrthoDB" id="5959530at2"/>
<reference evidence="1 2" key="1">
    <citation type="journal article" date="2016" name="Front. Microbiol.">
        <title>Genomic Insight into the Host-Endosymbiont Relationship of Endozoicomonas montiporae CL-33(T) with its Coral Host.</title>
        <authorList>
            <person name="Ding J.-Y."/>
            <person name="Shiu J.-H."/>
            <person name="Chen W.-M."/>
            <person name="Chiang Y.-R."/>
            <person name="Tang S.-L."/>
        </authorList>
    </citation>
    <scope>NUCLEOTIDE SEQUENCE [LARGE SCALE GENOMIC DNA]</scope>
    <source>
        <strain evidence="1 2">CL-33</strain>
    </source>
</reference>
<sequence>MFLMDTILWIFPALLALWYWSDTSKAREIAITHGKRACKDMNLQFLDGTVVRYKTRPKRGPDGQMCLSRDFSFEFTPDGIRRYPGHIRLLGVRLQMMDIQYPDEAGAQDNNVILSASYKKEGVAQSGTVIPFPGQKK</sequence>